<evidence type="ECO:0000313" key="8">
    <source>
        <dbReference type="EMBL" id="VEN50685.1"/>
    </source>
</evidence>
<dbReference type="SUPFAM" id="SSF56672">
    <property type="entry name" value="DNA/RNA polymerases"/>
    <property type="match status" value="1"/>
</dbReference>
<evidence type="ECO:0000313" key="9">
    <source>
        <dbReference type="Proteomes" id="UP000410492"/>
    </source>
</evidence>
<keyword evidence="4" id="KW-0255">Endonuclease</keyword>
<evidence type="ECO:0000256" key="5">
    <source>
        <dbReference type="ARBA" id="ARBA00022801"/>
    </source>
</evidence>
<evidence type="ECO:0000256" key="4">
    <source>
        <dbReference type="ARBA" id="ARBA00022759"/>
    </source>
</evidence>
<dbReference type="FunFam" id="3.10.20.370:FF:000001">
    <property type="entry name" value="Retrovirus-related Pol polyprotein from transposon 17.6-like protein"/>
    <property type="match status" value="1"/>
</dbReference>
<keyword evidence="5" id="KW-0378">Hydrolase</keyword>
<name>A0A653CRZ5_CALMS</name>
<feature type="domain" description="Reverse transcriptase RNase H-like" evidence="7">
    <location>
        <begin position="35"/>
        <end position="144"/>
    </location>
</feature>
<dbReference type="AlphaFoldDB" id="A0A653CRZ5"/>
<gene>
    <name evidence="8" type="ORF">CALMAC_LOCUS11351</name>
</gene>
<dbReference type="Pfam" id="PF17917">
    <property type="entry name" value="RT_RNaseH"/>
    <property type="match status" value="1"/>
</dbReference>
<dbReference type="Gene3D" id="3.10.20.370">
    <property type="match status" value="1"/>
</dbReference>
<reference evidence="8 9" key="1">
    <citation type="submission" date="2019-01" db="EMBL/GenBank/DDBJ databases">
        <authorList>
            <person name="Sayadi A."/>
        </authorList>
    </citation>
    <scope>NUCLEOTIDE SEQUENCE [LARGE SCALE GENOMIC DNA]</scope>
</reference>
<keyword evidence="6" id="KW-0695">RNA-directed DNA polymerase</keyword>
<sequence>MAEPLHVLLHKGVPWKWGKEQQYALTKAPVLRHYDEKKELKLTCDASPYGVGCVLSQPDENGLYGPVAYHSRTLSSAERNFAQIDREALAIVVGVKKFHDYIYGRRVIIETDHKPLLGILRNDIASPDIISPRMLRWSIILNAYDYDLRHVPGNKISNADALSRLPLKSQERGLTSVADVLMIENVPEQILSAKEIAQETVRDPVMSKVLQWTRRGWPEETNGFPEEFQPYLRRKNEISVYQDCLLWGSRVIIPPGGRKRVMNLLHEGHPGVVKMKA</sequence>
<evidence type="ECO:0000256" key="6">
    <source>
        <dbReference type="ARBA" id="ARBA00022918"/>
    </source>
</evidence>
<feature type="non-terminal residue" evidence="8">
    <location>
        <position position="277"/>
    </location>
</feature>
<keyword evidence="2" id="KW-0548">Nucleotidyltransferase</keyword>
<keyword evidence="3" id="KW-0540">Nuclease</keyword>
<protein>
    <recommendedName>
        <fullName evidence="7">Reverse transcriptase RNase H-like domain-containing protein</fullName>
    </recommendedName>
</protein>
<dbReference type="CDD" id="cd09274">
    <property type="entry name" value="RNase_HI_RT_Ty3"/>
    <property type="match status" value="1"/>
</dbReference>
<dbReference type="Proteomes" id="UP000410492">
    <property type="component" value="Unassembled WGS sequence"/>
</dbReference>
<dbReference type="PANTHER" id="PTHR37984:SF12">
    <property type="entry name" value="RIBONUCLEASE H"/>
    <property type="match status" value="1"/>
</dbReference>
<evidence type="ECO:0000256" key="1">
    <source>
        <dbReference type="ARBA" id="ARBA00022679"/>
    </source>
</evidence>
<evidence type="ECO:0000256" key="3">
    <source>
        <dbReference type="ARBA" id="ARBA00022722"/>
    </source>
</evidence>
<evidence type="ECO:0000256" key="2">
    <source>
        <dbReference type="ARBA" id="ARBA00022695"/>
    </source>
</evidence>
<evidence type="ECO:0000259" key="7">
    <source>
        <dbReference type="Pfam" id="PF17917"/>
    </source>
</evidence>
<keyword evidence="1" id="KW-0808">Transferase</keyword>
<proteinExistence type="predicted"/>
<accession>A0A653CRZ5</accession>
<organism evidence="8 9">
    <name type="scientific">Callosobruchus maculatus</name>
    <name type="common">Southern cowpea weevil</name>
    <name type="synonym">Pulse bruchid</name>
    <dbReference type="NCBI Taxonomy" id="64391"/>
    <lineage>
        <taxon>Eukaryota</taxon>
        <taxon>Metazoa</taxon>
        <taxon>Ecdysozoa</taxon>
        <taxon>Arthropoda</taxon>
        <taxon>Hexapoda</taxon>
        <taxon>Insecta</taxon>
        <taxon>Pterygota</taxon>
        <taxon>Neoptera</taxon>
        <taxon>Endopterygota</taxon>
        <taxon>Coleoptera</taxon>
        <taxon>Polyphaga</taxon>
        <taxon>Cucujiformia</taxon>
        <taxon>Chrysomeloidea</taxon>
        <taxon>Chrysomelidae</taxon>
        <taxon>Bruchinae</taxon>
        <taxon>Bruchini</taxon>
        <taxon>Callosobruchus</taxon>
    </lineage>
</organism>
<keyword evidence="9" id="KW-1185">Reference proteome</keyword>
<dbReference type="InterPro" id="IPR050951">
    <property type="entry name" value="Retrovirus_Pol_polyprotein"/>
</dbReference>
<dbReference type="EMBL" id="CAACVG010008664">
    <property type="protein sequence ID" value="VEN50685.1"/>
    <property type="molecule type" value="Genomic_DNA"/>
</dbReference>
<dbReference type="PANTHER" id="PTHR37984">
    <property type="entry name" value="PROTEIN CBG26694"/>
    <property type="match status" value="1"/>
</dbReference>
<dbReference type="GO" id="GO:0004519">
    <property type="term" value="F:endonuclease activity"/>
    <property type="evidence" value="ECO:0007669"/>
    <property type="project" value="UniProtKB-KW"/>
</dbReference>
<dbReference type="OrthoDB" id="7764418at2759"/>
<dbReference type="InterPro" id="IPR041373">
    <property type="entry name" value="RT_RNaseH"/>
</dbReference>
<dbReference type="GO" id="GO:0016787">
    <property type="term" value="F:hydrolase activity"/>
    <property type="evidence" value="ECO:0007669"/>
    <property type="project" value="UniProtKB-KW"/>
</dbReference>
<dbReference type="GO" id="GO:0003964">
    <property type="term" value="F:RNA-directed DNA polymerase activity"/>
    <property type="evidence" value="ECO:0007669"/>
    <property type="project" value="UniProtKB-KW"/>
</dbReference>
<dbReference type="InterPro" id="IPR043502">
    <property type="entry name" value="DNA/RNA_pol_sf"/>
</dbReference>